<keyword evidence="2" id="KW-1185">Reference proteome</keyword>
<dbReference type="EMBL" id="RSFE01000015">
    <property type="protein sequence ID" value="RWU07984.1"/>
    <property type="molecule type" value="Genomic_DNA"/>
</dbReference>
<organism evidence="1 2">
    <name type="scientific">Pseudidiomarina gelatinasegens</name>
    <dbReference type="NCBI Taxonomy" id="2487740"/>
    <lineage>
        <taxon>Bacteria</taxon>
        <taxon>Pseudomonadati</taxon>
        <taxon>Pseudomonadota</taxon>
        <taxon>Gammaproteobacteria</taxon>
        <taxon>Alteromonadales</taxon>
        <taxon>Idiomarinaceae</taxon>
        <taxon>Pseudidiomarina</taxon>
    </lineage>
</organism>
<evidence type="ECO:0000313" key="1">
    <source>
        <dbReference type="EMBL" id="RWU07984.1"/>
    </source>
</evidence>
<accession>A0A443YVJ4</accession>
<reference evidence="1 2" key="1">
    <citation type="submission" date="2018-12" db="EMBL/GenBank/DDBJ databases">
        <authorList>
            <person name="Li A."/>
            <person name="Zhang M."/>
            <person name="Zhu H."/>
        </authorList>
    </citation>
    <scope>NUCLEOTIDE SEQUENCE [LARGE SCALE GENOMIC DNA]</scope>
    <source>
        <strain evidence="1 2">R04H25</strain>
    </source>
</reference>
<name>A0A443YVJ4_9GAMM</name>
<dbReference type="OrthoDB" id="9153376at2"/>
<protein>
    <submittedName>
        <fullName evidence="1">Uncharacterized protein</fullName>
    </submittedName>
</protein>
<sequence length="229" mass="26534">MDIPSKHVFDALMDKGIDELHHANSVATACQFLRSRSLLSRGTVERLGITQTPQSSDDLDKRYGIWFDVFADSVDIHNRARRANAYGPVLFVFNTELINRSYTGRIWVTKLNPTKWSGKSEKQRWFQDKKDLEDNITKGTFDQMLVFRHCGGELPFKKFLKRIVLDDPQRTSEEDVDFYSMAVGALKLAMSYSNLDIPIERRVCRLGCKCNDNYGEDDERLYMMFDPKI</sequence>
<evidence type="ECO:0000313" key="2">
    <source>
        <dbReference type="Proteomes" id="UP000288789"/>
    </source>
</evidence>
<dbReference type="AlphaFoldDB" id="A0A443YVJ4"/>
<dbReference type="RefSeq" id="WP_128353187.1">
    <property type="nucleotide sequence ID" value="NZ_RSFE01000015.1"/>
</dbReference>
<gene>
    <name evidence="1" type="ORF">EGC76_11710</name>
</gene>
<comment type="caution">
    <text evidence="1">The sequence shown here is derived from an EMBL/GenBank/DDBJ whole genome shotgun (WGS) entry which is preliminary data.</text>
</comment>
<proteinExistence type="predicted"/>
<dbReference type="PROSITE" id="PS51257">
    <property type="entry name" value="PROKAR_LIPOPROTEIN"/>
    <property type="match status" value="1"/>
</dbReference>
<dbReference type="Proteomes" id="UP000288789">
    <property type="component" value="Unassembled WGS sequence"/>
</dbReference>